<evidence type="ECO:0000313" key="1">
    <source>
        <dbReference type="EMBL" id="SDN57887.1"/>
    </source>
</evidence>
<evidence type="ECO:0000313" key="2">
    <source>
        <dbReference type="Proteomes" id="UP000183200"/>
    </source>
</evidence>
<organism evidence="1 2">
    <name type="scientific">Pedobacter steynii</name>
    <dbReference type="NCBI Taxonomy" id="430522"/>
    <lineage>
        <taxon>Bacteria</taxon>
        <taxon>Pseudomonadati</taxon>
        <taxon>Bacteroidota</taxon>
        <taxon>Sphingobacteriia</taxon>
        <taxon>Sphingobacteriales</taxon>
        <taxon>Sphingobacteriaceae</taxon>
        <taxon>Pedobacter</taxon>
    </lineage>
</organism>
<protein>
    <submittedName>
        <fullName evidence="1">Uncharacterized protein</fullName>
    </submittedName>
</protein>
<gene>
    <name evidence="1" type="ORF">SAMN05421820_108134</name>
</gene>
<name>A0A1H0CJ15_9SPHI</name>
<dbReference type="RefSeq" id="WP_074611095.1">
    <property type="nucleotide sequence ID" value="NZ_FNGY01000008.1"/>
</dbReference>
<dbReference type="EMBL" id="FNGY01000008">
    <property type="protein sequence ID" value="SDN57887.1"/>
    <property type="molecule type" value="Genomic_DNA"/>
</dbReference>
<dbReference type="AlphaFoldDB" id="A0A1H0CJ15"/>
<sequence>MKKEEAFQTELERFTLDPLKDKVVPNLKDHSNDPYLVKKVNKATETIKRVGIPPELQKLQAGHLKK</sequence>
<proteinExistence type="predicted"/>
<accession>A0A1H0CJ15</accession>
<keyword evidence="2" id="KW-1185">Reference proteome</keyword>
<dbReference type="Proteomes" id="UP000183200">
    <property type="component" value="Unassembled WGS sequence"/>
</dbReference>
<reference evidence="2" key="1">
    <citation type="submission" date="2016-10" db="EMBL/GenBank/DDBJ databases">
        <authorList>
            <person name="Varghese N."/>
            <person name="Submissions S."/>
        </authorList>
    </citation>
    <scope>NUCLEOTIDE SEQUENCE [LARGE SCALE GENOMIC DNA]</scope>
    <source>
        <strain evidence="2">DSM 19110</strain>
    </source>
</reference>
<dbReference type="OrthoDB" id="798614at2"/>